<dbReference type="Gramene" id="TraesNOR2B03G00864900.1">
    <property type="protein sequence ID" value="TraesNOR2B03G00864900.1"/>
    <property type="gene ID" value="TraesNOR2B03G00864900"/>
</dbReference>
<keyword evidence="1" id="KW-0732">Signal</keyword>
<dbReference type="Gramene" id="TraesCLE_scaffold_020590_01G000200.1">
    <property type="protein sequence ID" value="TraesCLE_scaffold_020590_01G000200.1"/>
    <property type="gene ID" value="TraesCLE_scaffold_020590_01G000200"/>
</dbReference>
<dbReference type="Gramene" id="TraesCS2B02G102100.1">
    <property type="protein sequence ID" value="TraesCS2B02G102100.1"/>
    <property type="gene ID" value="TraesCS2B02G102100"/>
</dbReference>
<protein>
    <submittedName>
        <fullName evidence="2">Uncharacterized protein</fullName>
    </submittedName>
</protein>
<feature type="signal peptide" evidence="1">
    <location>
        <begin position="1"/>
        <end position="32"/>
    </location>
</feature>
<proteinExistence type="predicted"/>
<sequence>MVFWWQFLAKAGSQEHFLILIMDMTLWSVVRGAVRGGNIHVIEDVEGGTGVNGQMGFLGTEEKDAAATHTGFHFQPEKNL</sequence>
<dbReference type="Gramene" id="TraesLDM2B03G00855170.1">
    <property type="protein sequence ID" value="TraesLDM2B03G00855170.1"/>
    <property type="gene ID" value="TraesLDM2B03G00855170"/>
</dbReference>
<feature type="chain" id="PRO_5043171927" evidence="1">
    <location>
        <begin position="33"/>
        <end position="80"/>
    </location>
</feature>
<accession>A0A3B6BZQ2</accession>
<dbReference type="EnsemblPlants" id="TraesCS2B02G102100.1">
    <property type="protein sequence ID" value="TraesCS2B02G102100.1"/>
    <property type="gene ID" value="TraesCS2B02G102100"/>
</dbReference>
<reference evidence="2" key="1">
    <citation type="submission" date="2018-08" db="EMBL/GenBank/DDBJ databases">
        <authorList>
            <person name="Rossello M."/>
        </authorList>
    </citation>
    <scope>NUCLEOTIDE SEQUENCE [LARGE SCALE GENOMIC DNA]</scope>
    <source>
        <strain evidence="2">cv. Chinese Spring</strain>
    </source>
</reference>
<dbReference type="Gramene" id="TraesSTA2B03G00854220.1">
    <property type="protein sequence ID" value="TraesSTA2B03G00854220.1"/>
    <property type="gene ID" value="TraesSTA2B03G00854220"/>
</dbReference>
<dbReference type="OMA" id="ILIMDMT"/>
<evidence type="ECO:0000313" key="2">
    <source>
        <dbReference type="EnsemblPlants" id="TraesCS2B02G102100.1"/>
    </source>
</evidence>
<evidence type="ECO:0000313" key="3">
    <source>
        <dbReference type="Proteomes" id="UP000019116"/>
    </source>
</evidence>
<reference evidence="2" key="2">
    <citation type="submission" date="2018-10" db="UniProtKB">
        <authorList>
            <consortium name="EnsemblPlants"/>
        </authorList>
    </citation>
    <scope>IDENTIFICATION</scope>
</reference>
<dbReference type="Gramene" id="TraesLAC2B03G00850180.1">
    <property type="protein sequence ID" value="TraesLAC2B03G00850180.1"/>
    <property type="gene ID" value="TraesLAC2B03G00850180"/>
</dbReference>
<evidence type="ECO:0000256" key="1">
    <source>
        <dbReference type="SAM" id="SignalP"/>
    </source>
</evidence>
<dbReference type="Gramene" id="TraesCAD_scaffold_004597_01G000400.1">
    <property type="protein sequence ID" value="TraesCAD_scaffold_004597_01G000400.1"/>
    <property type="gene ID" value="TraesCAD_scaffold_004597_01G000400"/>
</dbReference>
<keyword evidence="3" id="KW-1185">Reference proteome</keyword>
<dbReference type="Gramene" id="TraesWEE_scaffold_007656_01G000400.1">
    <property type="protein sequence ID" value="TraesWEE_scaffold_007656_01G000400.1"/>
    <property type="gene ID" value="TraesWEE_scaffold_007656_01G000400"/>
</dbReference>
<dbReference type="Gramene" id="TraesJAG2B03G00853040.1">
    <property type="protein sequence ID" value="TraesJAG2B03G00853040.1"/>
    <property type="gene ID" value="TraesJAG2B03G00853040"/>
</dbReference>
<dbReference type="AlphaFoldDB" id="A0A3B6BZQ2"/>
<name>A0A3B6BZQ2_WHEAT</name>
<dbReference type="Gramene" id="TraesCS2B03G0237700.1">
    <property type="protein sequence ID" value="TraesCS2B03G0237700.1.CDS"/>
    <property type="gene ID" value="TraesCS2B03G0237700"/>
</dbReference>
<organism evidence="2">
    <name type="scientific">Triticum aestivum</name>
    <name type="common">Wheat</name>
    <dbReference type="NCBI Taxonomy" id="4565"/>
    <lineage>
        <taxon>Eukaryota</taxon>
        <taxon>Viridiplantae</taxon>
        <taxon>Streptophyta</taxon>
        <taxon>Embryophyta</taxon>
        <taxon>Tracheophyta</taxon>
        <taxon>Spermatophyta</taxon>
        <taxon>Magnoliopsida</taxon>
        <taxon>Liliopsida</taxon>
        <taxon>Poales</taxon>
        <taxon>Poaceae</taxon>
        <taxon>BOP clade</taxon>
        <taxon>Pooideae</taxon>
        <taxon>Triticodae</taxon>
        <taxon>Triticeae</taxon>
        <taxon>Triticinae</taxon>
        <taxon>Triticum</taxon>
    </lineage>
</organism>
<dbReference type="Proteomes" id="UP000019116">
    <property type="component" value="Chromosome 2B"/>
</dbReference>